<dbReference type="PANTHER" id="PTHR23501">
    <property type="entry name" value="MAJOR FACILITATOR SUPERFAMILY"/>
    <property type="match status" value="1"/>
</dbReference>
<feature type="transmembrane region" description="Helical" evidence="6">
    <location>
        <begin position="84"/>
        <end position="103"/>
    </location>
</feature>
<feature type="transmembrane region" description="Helical" evidence="6">
    <location>
        <begin position="310"/>
        <end position="329"/>
    </location>
</feature>
<protein>
    <submittedName>
        <fullName evidence="8">MFS transporter</fullName>
    </submittedName>
</protein>
<feature type="domain" description="Major facilitator superfamily (MFS) profile" evidence="7">
    <location>
        <begin position="18"/>
        <end position="454"/>
    </location>
</feature>
<dbReference type="Pfam" id="PF07690">
    <property type="entry name" value="MFS_1"/>
    <property type="match status" value="2"/>
</dbReference>
<dbReference type="PROSITE" id="PS50850">
    <property type="entry name" value="MFS"/>
    <property type="match status" value="1"/>
</dbReference>
<feature type="transmembrane region" description="Helical" evidence="6">
    <location>
        <begin position="55"/>
        <end position="72"/>
    </location>
</feature>
<sequence length="460" mass="47536">MTARRPGGQTTQPFGVQFTSPLVLASVLNPINSSLIATAMVGIGVDFHRGPADTAILISILYLCSAVAQPTMGRLGPLFGERRVMIGGIGLILITGVIGTAGWSFGALVASRALLGVGTSAAYPMAMSLIRRRADQNGTGVPSGVLGVFSITAQVIAMIGLPLGGVLTGVFGWRAVFFVNIPATAVTLILLLIGVPRDRTAWPSDLRSVLASIDPAGIALFAVTVVAALEFLQSPGAGTLWLGVAALAFLVALVVWELRAAEPLIDIRMLLANNPLVRTYLRQSLAALGMYTTMYGVSQWMEEAAGLRPTQVGILLLPMSAVSIVAAAINSKRGAVRVPLLATGVAFGAAGTTMLLLRHTAPMWALLIMSVLIGLASGLNSFANQAALFMQSPAEQMGVASGLYRTFAYIGAIASASLIGGAFGDHATDAGFHVVGWATIAIGVSIAALTATDRALPRHA</sequence>
<feature type="transmembrane region" description="Helical" evidence="6">
    <location>
        <begin position="403"/>
        <end position="424"/>
    </location>
</feature>
<feature type="transmembrane region" description="Helical" evidence="6">
    <location>
        <begin position="336"/>
        <end position="357"/>
    </location>
</feature>
<name>A0ABZ2U5C2_9ACTN</name>
<reference evidence="8 9" key="1">
    <citation type="journal article" date="2023" name="Virus Evol.">
        <title>Computational host range prediction-The good, the bad, and the ugly.</title>
        <authorList>
            <person name="Howell A.A."/>
            <person name="Versoza C.J."/>
            <person name="Pfeifer S.P."/>
        </authorList>
    </citation>
    <scope>NUCLEOTIDE SEQUENCE [LARGE SCALE GENOMIC DNA]</scope>
    <source>
        <strain evidence="8 9">1610/1b</strain>
    </source>
</reference>
<keyword evidence="2" id="KW-0813">Transport</keyword>
<feature type="transmembrane region" description="Helical" evidence="6">
    <location>
        <begin position="279"/>
        <end position="298"/>
    </location>
</feature>
<dbReference type="InterPro" id="IPR020846">
    <property type="entry name" value="MFS_dom"/>
</dbReference>
<dbReference type="PANTHER" id="PTHR23501:SF191">
    <property type="entry name" value="VACUOLAR BASIC AMINO ACID TRANSPORTER 4"/>
    <property type="match status" value="1"/>
</dbReference>
<dbReference type="Proteomes" id="UP001479933">
    <property type="component" value="Chromosome"/>
</dbReference>
<evidence type="ECO:0000313" key="9">
    <source>
        <dbReference type="Proteomes" id="UP001479933"/>
    </source>
</evidence>
<evidence type="ECO:0000256" key="6">
    <source>
        <dbReference type="SAM" id="Phobius"/>
    </source>
</evidence>
<accession>A0ABZ2U5C2</accession>
<evidence type="ECO:0000256" key="3">
    <source>
        <dbReference type="ARBA" id="ARBA00022692"/>
    </source>
</evidence>
<gene>
    <name evidence="8" type="ORF">RVF87_05700</name>
</gene>
<evidence type="ECO:0000256" key="5">
    <source>
        <dbReference type="ARBA" id="ARBA00023136"/>
    </source>
</evidence>
<evidence type="ECO:0000313" key="8">
    <source>
        <dbReference type="EMBL" id="WYY08566.1"/>
    </source>
</evidence>
<feature type="transmembrane region" description="Helical" evidence="6">
    <location>
        <begin position="109"/>
        <end position="129"/>
    </location>
</feature>
<keyword evidence="4 6" id="KW-1133">Transmembrane helix</keyword>
<dbReference type="InterPro" id="IPR011701">
    <property type="entry name" value="MFS"/>
</dbReference>
<dbReference type="InterPro" id="IPR036259">
    <property type="entry name" value="MFS_trans_sf"/>
</dbReference>
<evidence type="ECO:0000256" key="4">
    <source>
        <dbReference type="ARBA" id="ARBA00022989"/>
    </source>
</evidence>
<keyword evidence="9" id="KW-1185">Reference proteome</keyword>
<feature type="transmembrane region" description="Helical" evidence="6">
    <location>
        <begin position="141"/>
        <end position="163"/>
    </location>
</feature>
<dbReference type="SUPFAM" id="SSF103473">
    <property type="entry name" value="MFS general substrate transporter"/>
    <property type="match status" value="1"/>
</dbReference>
<organism evidence="8 9">
    <name type="scientific">Gordonia hydrophobica</name>
    <dbReference type="NCBI Taxonomy" id="40516"/>
    <lineage>
        <taxon>Bacteria</taxon>
        <taxon>Bacillati</taxon>
        <taxon>Actinomycetota</taxon>
        <taxon>Actinomycetes</taxon>
        <taxon>Mycobacteriales</taxon>
        <taxon>Gordoniaceae</taxon>
        <taxon>Gordonia</taxon>
    </lineage>
</organism>
<keyword evidence="3 6" id="KW-0812">Transmembrane</keyword>
<feature type="transmembrane region" description="Helical" evidence="6">
    <location>
        <begin position="208"/>
        <end position="232"/>
    </location>
</feature>
<evidence type="ECO:0000256" key="2">
    <source>
        <dbReference type="ARBA" id="ARBA00022448"/>
    </source>
</evidence>
<dbReference type="EMBL" id="CP136137">
    <property type="protein sequence ID" value="WYY08566.1"/>
    <property type="molecule type" value="Genomic_DNA"/>
</dbReference>
<feature type="transmembrane region" description="Helical" evidence="6">
    <location>
        <begin position="430"/>
        <end position="451"/>
    </location>
</feature>
<keyword evidence="5 6" id="KW-0472">Membrane</keyword>
<feature type="transmembrane region" description="Helical" evidence="6">
    <location>
        <begin position="238"/>
        <end position="258"/>
    </location>
</feature>
<dbReference type="Gene3D" id="1.20.1720.10">
    <property type="entry name" value="Multidrug resistance protein D"/>
    <property type="match status" value="1"/>
</dbReference>
<feature type="transmembrane region" description="Helical" evidence="6">
    <location>
        <begin position="175"/>
        <end position="196"/>
    </location>
</feature>
<evidence type="ECO:0000259" key="7">
    <source>
        <dbReference type="PROSITE" id="PS50850"/>
    </source>
</evidence>
<comment type="subcellular location">
    <subcellularLocation>
        <location evidence="1">Cell inner membrane</location>
        <topology evidence="1">Multi-pass membrane protein</topology>
    </subcellularLocation>
</comment>
<feature type="transmembrane region" description="Helical" evidence="6">
    <location>
        <begin position="21"/>
        <end position="43"/>
    </location>
</feature>
<feature type="transmembrane region" description="Helical" evidence="6">
    <location>
        <begin position="363"/>
        <end position="382"/>
    </location>
</feature>
<dbReference type="RefSeq" id="WP_066171561.1">
    <property type="nucleotide sequence ID" value="NZ_CP136137.1"/>
</dbReference>
<proteinExistence type="predicted"/>
<evidence type="ECO:0000256" key="1">
    <source>
        <dbReference type="ARBA" id="ARBA00004429"/>
    </source>
</evidence>
<dbReference type="Gene3D" id="1.20.1250.20">
    <property type="entry name" value="MFS general substrate transporter like domains"/>
    <property type="match status" value="1"/>
</dbReference>